<dbReference type="NCBIfam" id="TIGR03511">
    <property type="entry name" value="GldH_lipo"/>
    <property type="match status" value="1"/>
</dbReference>
<organism evidence="1 2">
    <name type="scientific">Sphingobacterium bambusae</name>
    <dbReference type="NCBI Taxonomy" id="662858"/>
    <lineage>
        <taxon>Bacteria</taxon>
        <taxon>Pseudomonadati</taxon>
        <taxon>Bacteroidota</taxon>
        <taxon>Sphingobacteriia</taxon>
        <taxon>Sphingobacteriales</taxon>
        <taxon>Sphingobacteriaceae</taxon>
        <taxon>Sphingobacterium</taxon>
    </lineage>
</organism>
<keyword evidence="2" id="KW-1185">Reference proteome</keyword>
<dbReference type="PROSITE" id="PS51257">
    <property type="entry name" value="PROKAR_LIPOPROTEIN"/>
    <property type="match status" value="1"/>
</dbReference>
<accession>A0ABW6BJY1</accession>
<reference evidence="2" key="1">
    <citation type="journal article" date="2019" name="Int. J. Syst. Evol. Microbiol.">
        <title>The Global Catalogue of Microorganisms (GCM) 10K type strain sequencing project: providing services to taxonomists for standard genome sequencing and annotation.</title>
        <authorList>
            <consortium name="The Broad Institute Genomics Platform"/>
            <consortium name="The Broad Institute Genome Sequencing Center for Infectious Disease"/>
            <person name="Wu L."/>
            <person name="Ma J."/>
        </authorList>
    </citation>
    <scope>NUCLEOTIDE SEQUENCE [LARGE SCALE GENOMIC DNA]</scope>
    <source>
        <strain evidence="2">KCTC 22814</strain>
    </source>
</reference>
<dbReference type="Pfam" id="PF14109">
    <property type="entry name" value="GldH_lipo"/>
    <property type="match status" value="1"/>
</dbReference>
<dbReference type="RefSeq" id="WP_320186601.1">
    <property type="nucleotide sequence ID" value="NZ_CP138332.1"/>
</dbReference>
<comment type="caution">
    <text evidence="1">The sequence shown here is derived from an EMBL/GenBank/DDBJ whole genome shotgun (WGS) entry which is preliminary data.</text>
</comment>
<keyword evidence="1" id="KW-0449">Lipoprotein</keyword>
<proteinExistence type="predicted"/>
<protein>
    <submittedName>
        <fullName evidence="1">Gliding motility lipoprotein GldH</fullName>
    </submittedName>
</protein>
<sequence length="156" mass="18013">MKNISALILLLGALFFVYACGDRAYYEHNESIANHSWSYSDVPKFDVHVTDPSIRYDIWVNVRHTNAYRYANLFFLLHEKGPAVKDTVHRYEIKLAELDGRWTGSSAGSRYANKLLVKENYQFPDSGVYSFSIEQNMRENPLRDMTDVGLTIVKKP</sequence>
<dbReference type="Proteomes" id="UP001597525">
    <property type="component" value="Unassembled WGS sequence"/>
</dbReference>
<dbReference type="InterPro" id="IPR020018">
    <property type="entry name" value="Motility-assoc_lipoprot_GldH"/>
</dbReference>
<evidence type="ECO:0000313" key="2">
    <source>
        <dbReference type="Proteomes" id="UP001597525"/>
    </source>
</evidence>
<name>A0ABW6BJY1_9SPHI</name>
<gene>
    <name evidence="1" type="ORF">ACFS7Y_18530</name>
</gene>
<dbReference type="EMBL" id="JBHUPB010000012">
    <property type="protein sequence ID" value="MFD2969398.1"/>
    <property type="molecule type" value="Genomic_DNA"/>
</dbReference>
<evidence type="ECO:0000313" key="1">
    <source>
        <dbReference type="EMBL" id="MFD2969398.1"/>
    </source>
</evidence>